<gene>
    <name evidence="18" type="ORF">HANVADRAFT_28269</name>
</gene>
<comment type="function">
    <text evidence="1 15">Mannosylates Man(2)GlcNAc(2)-dolichol diphosphate and Man(1)GlcNAc(2)-dolichol diphosphate to form Man(3)GlcNAc(2)-dolichol diphosphate.</text>
</comment>
<feature type="domain" description="Glycosyl transferase family 1" evidence="16">
    <location>
        <begin position="227"/>
        <end position="400"/>
    </location>
</feature>
<comment type="caution">
    <text evidence="18">The sequence shown here is derived from an EMBL/GenBank/DDBJ whole genome shotgun (WGS) entry which is preliminary data.</text>
</comment>
<dbReference type="Pfam" id="PF00534">
    <property type="entry name" value="Glycos_transf_1"/>
    <property type="match status" value="1"/>
</dbReference>
<evidence type="ECO:0000256" key="2">
    <source>
        <dbReference type="ARBA" id="ARBA00004586"/>
    </source>
</evidence>
<evidence type="ECO:0000256" key="1">
    <source>
        <dbReference type="ARBA" id="ARBA00003142"/>
    </source>
</evidence>
<organism evidence="18 19">
    <name type="scientific">Hanseniaspora valbyensis NRRL Y-1626</name>
    <dbReference type="NCBI Taxonomy" id="766949"/>
    <lineage>
        <taxon>Eukaryota</taxon>
        <taxon>Fungi</taxon>
        <taxon>Dikarya</taxon>
        <taxon>Ascomycota</taxon>
        <taxon>Saccharomycotina</taxon>
        <taxon>Saccharomycetes</taxon>
        <taxon>Saccharomycodales</taxon>
        <taxon>Saccharomycodaceae</taxon>
        <taxon>Hanseniaspora</taxon>
    </lineage>
</organism>
<comment type="catalytic activity">
    <reaction evidence="13 15">
        <text>a beta-D-Man-(1-&gt;4)-beta-D-GlcNAc-(1-&gt;4)-alpha-D-GlcNAc-diphospho-di-trans,poly-cis-dolichol + GDP-alpha-D-mannose = an alpha-D-Man-(1-&gt;3)-beta-D-Man-(1-&gt;4)-beta-D-GlcNAc-(1-&gt;4)-alpha-D-GlcNAc-diphospho-di-trans,poly-cis-dolichol + GDP + H(+)</text>
        <dbReference type="Rhea" id="RHEA:29515"/>
        <dbReference type="Rhea" id="RHEA-COMP:19511"/>
        <dbReference type="Rhea" id="RHEA-COMP:19513"/>
        <dbReference type="ChEBI" id="CHEBI:15378"/>
        <dbReference type="ChEBI" id="CHEBI:57527"/>
        <dbReference type="ChEBI" id="CHEBI:58189"/>
        <dbReference type="ChEBI" id="CHEBI:58472"/>
        <dbReference type="ChEBI" id="CHEBI:132510"/>
        <dbReference type="EC" id="2.4.1.132"/>
    </reaction>
    <physiologicalReaction direction="left-to-right" evidence="13 15">
        <dbReference type="Rhea" id="RHEA:29516"/>
    </physiologicalReaction>
</comment>
<evidence type="ECO:0000256" key="9">
    <source>
        <dbReference type="ARBA" id="ARBA00022692"/>
    </source>
</evidence>
<evidence type="ECO:0000313" key="18">
    <source>
        <dbReference type="EMBL" id="OBA24588.1"/>
    </source>
</evidence>
<dbReference type="SUPFAM" id="SSF53756">
    <property type="entry name" value="UDP-Glycosyltransferase/glycogen phosphorylase"/>
    <property type="match status" value="1"/>
</dbReference>
<reference evidence="19" key="1">
    <citation type="journal article" date="2016" name="Proc. Natl. Acad. Sci. U.S.A.">
        <title>Comparative genomics of biotechnologically important yeasts.</title>
        <authorList>
            <person name="Riley R."/>
            <person name="Haridas S."/>
            <person name="Wolfe K.H."/>
            <person name="Lopes M.R."/>
            <person name="Hittinger C.T."/>
            <person name="Goeker M."/>
            <person name="Salamov A.A."/>
            <person name="Wisecaver J.H."/>
            <person name="Long T.M."/>
            <person name="Calvey C.H."/>
            <person name="Aerts A.L."/>
            <person name="Barry K.W."/>
            <person name="Choi C."/>
            <person name="Clum A."/>
            <person name="Coughlan A.Y."/>
            <person name="Deshpande S."/>
            <person name="Douglass A.P."/>
            <person name="Hanson S.J."/>
            <person name="Klenk H.-P."/>
            <person name="LaButti K.M."/>
            <person name="Lapidus A."/>
            <person name="Lindquist E.A."/>
            <person name="Lipzen A.M."/>
            <person name="Meier-Kolthoff J.P."/>
            <person name="Ohm R.A."/>
            <person name="Otillar R.P."/>
            <person name="Pangilinan J.L."/>
            <person name="Peng Y."/>
            <person name="Rokas A."/>
            <person name="Rosa C.A."/>
            <person name="Scheuner C."/>
            <person name="Sibirny A.A."/>
            <person name="Slot J.C."/>
            <person name="Stielow J.B."/>
            <person name="Sun H."/>
            <person name="Kurtzman C.P."/>
            <person name="Blackwell M."/>
            <person name="Grigoriev I.V."/>
            <person name="Jeffries T.W."/>
        </authorList>
    </citation>
    <scope>NUCLEOTIDE SEQUENCE [LARGE SCALE GENOMIC DNA]</scope>
    <source>
        <strain evidence="19">NRRL Y-1626</strain>
    </source>
</reference>
<evidence type="ECO:0000256" key="14">
    <source>
        <dbReference type="ARBA" id="ARBA00045104"/>
    </source>
</evidence>
<evidence type="ECO:0000256" key="8">
    <source>
        <dbReference type="ARBA" id="ARBA00022679"/>
    </source>
</evidence>
<comment type="similarity">
    <text evidence="15">Belongs to the glycosyltransferase group 1 family.</text>
</comment>
<comment type="catalytic activity">
    <reaction evidence="14 15">
        <text>an alpha-D-Man-(1-&gt;3)-beta-D-Man-(1-&gt;4)-beta-D-GlcNAc-(1-&gt;4)-alpha-D-GlcNAc-diphospho-di-trans,poly-cis-dolichol + GDP-alpha-D-mannose = an alpha-D-Man-(1-&gt;3)-[alpha-D-Man-(1-&gt;6)]-beta-D-Man-(1-&gt;4)-beta-D-GlcNAc-(1-&gt;4)-alpha-D-GlcNAc-diphospho-di-trans,poly-cis-dolichol + GDP + H(+)</text>
        <dbReference type="Rhea" id="RHEA:29519"/>
        <dbReference type="Rhea" id="RHEA-COMP:19513"/>
        <dbReference type="Rhea" id="RHEA-COMP:19515"/>
        <dbReference type="ChEBI" id="CHEBI:15378"/>
        <dbReference type="ChEBI" id="CHEBI:57527"/>
        <dbReference type="ChEBI" id="CHEBI:58189"/>
        <dbReference type="ChEBI" id="CHEBI:132510"/>
        <dbReference type="ChEBI" id="CHEBI:132511"/>
        <dbReference type="EC" id="2.4.1.257"/>
    </reaction>
    <physiologicalReaction direction="left-to-right" evidence="14 15">
        <dbReference type="Rhea" id="RHEA:29520"/>
    </physiologicalReaction>
</comment>
<dbReference type="AlphaFoldDB" id="A0A1B7T797"/>
<dbReference type="GO" id="GO:0005789">
    <property type="term" value="C:endoplasmic reticulum membrane"/>
    <property type="evidence" value="ECO:0007669"/>
    <property type="project" value="UniProtKB-SubCell"/>
</dbReference>
<dbReference type="EC" id="2.4.1.257" evidence="4 15"/>
<comment type="subcellular location">
    <subcellularLocation>
        <location evidence="2 15">Endoplasmic reticulum membrane</location>
    </subcellularLocation>
</comment>
<dbReference type="InterPro" id="IPR001296">
    <property type="entry name" value="Glyco_trans_1"/>
</dbReference>
<dbReference type="Pfam" id="PF13439">
    <property type="entry name" value="Glyco_transf_4"/>
    <property type="match status" value="1"/>
</dbReference>
<dbReference type="PANTHER" id="PTHR45918">
    <property type="entry name" value="ALPHA-1,3/1,6-MANNOSYLTRANSFERASE ALG2"/>
    <property type="match status" value="1"/>
</dbReference>
<name>A0A1B7T797_9ASCO</name>
<evidence type="ECO:0000259" key="16">
    <source>
        <dbReference type="Pfam" id="PF00534"/>
    </source>
</evidence>
<evidence type="ECO:0000256" key="6">
    <source>
        <dbReference type="ARBA" id="ARBA00019218"/>
    </source>
</evidence>
<evidence type="ECO:0000313" key="19">
    <source>
        <dbReference type="Proteomes" id="UP000092321"/>
    </source>
</evidence>
<keyword evidence="11 15" id="KW-1133">Transmembrane helix</keyword>
<evidence type="ECO:0000256" key="13">
    <source>
        <dbReference type="ARBA" id="ARBA00045103"/>
    </source>
</evidence>
<evidence type="ECO:0000256" key="3">
    <source>
        <dbReference type="ARBA" id="ARBA00004922"/>
    </source>
</evidence>
<feature type="transmembrane region" description="Helical" evidence="15">
    <location>
        <begin position="84"/>
        <end position="102"/>
    </location>
</feature>
<dbReference type="OrthoDB" id="448893at2759"/>
<comment type="pathway">
    <text evidence="3 15">Protein modification; protein glycosylation.</text>
</comment>
<evidence type="ECO:0000256" key="4">
    <source>
        <dbReference type="ARBA" id="ARBA00011969"/>
    </source>
</evidence>
<evidence type="ECO:0000256" key="7">
    <source>
        <dbReference type="ARBA" id="ARBA00022676"/>
    </source>
</evidence>
<evidence type="ECO:0000256" key="10">
    <source>
        <dbReference type="ARBA" id="ARBA00022824"/>
    </source>
</evidence>
<feature type="transmembrane region" description="Helical" evidence="15">
    <location>
        <begin position="485"/>
        <end position="508"/>
    </location>
</feature>
<protein>
    <recommendedName>
        <fullName evidence="6 15">Alpha-1,3/1,6-mannosyltransferase ALG2</fullName>
        <ecNumber evidence="5 15">2.4.1.132</ecNumber>
        <ecNumber evidence="4 15">2.4.1.257</ecNumber>
    </recommendedName>
    <alternativeName>
        <fullName evidence="15">GDP-Man:Man(1)GlcNAc(2)-PP-Dol alpha-1,3-mannosyltransferase</fullName>
    </alternativeName>
</protein>
<dbReference type="InterPro" id="IPR028098">
    <property type="entry name" value="Glyco_trans_4-like_N"/>
</dbReference>
<evidence type="ECO:0000259" key="17">
    <source>
        <dbReference type="Pfam" id="PF13439"/>
    </source>
</evidence>
<dbReference type="GO" id="GO:0102704">
    <property type="term" value="F:GDP-Man:Man(2)GlcNAc(2)-PP-Dol alpha-1,6-mannosyltransferase activity"/>
    <property type="evidence" value="ECO:0007669"/>
    <property type="project" value="UniProtKB-UniRule"/>
</dbReference>
<evidence type="ECO:0000256" key="15">
    <source>
        <dbReference type="RuleBase" id="RU367136"/>
    </source>
</evidence>
<feature type="domain" description="Glycosyltransferase subfamily 4-like N-terminal" evidence="17">
    <location>
        <begin position="19"/>
        <end position="207"/>
    </location>
</feature>
<dbReference type="GO" id="GO:0004378">
    <property type="term" value="F:GDP-Man:Man(1)GlcNAc(2)-PP-Dol alpha-1,3-mannosyltransferase activity"/>
    <property type="evidence" value="ECO:0007669"/>
    <property type="project" value="UniProtKB-UniRule"/>
</dbReference>
<dbReference type="Gene3D" id="3.40.50.2000">
    <property type="entry name" value="Glycogen Phosphorylase B"/>
    <property type="match status" value="2"/>
</dbReference>
<evidence type="ECO:0000256" key="12">
    <source>
        <dbReference type="ARBA" id="ARBA00023136"/>
    </source>
</evidence>
<sequence>MSEELKKSKILFIHPDLGIGGAERLVIDYAMGLQACGHDIKIATSHMDNDHCFDEVKLKEGQQKRELEVEVFGDFLPTSLGNRFMIIFSILRQLWMIFYLFLSREIHQYDFIIVDQLSAGLPILQGFTNAKVIFYCHFPDLLLSNKNESLIKKLYRLPIDFLEQITTSSSDKILVNSHFTKGIFYDTFKLMRDRNDVEVSYPCVDTDLPTIDDATQAIFDNHLSSSDDDCEYLISVNRFEKKKNLELAIKSFNLTLDCLSKARKNKLKLYVCGGYDDRVFENKDYLKTLETLCDELDLKYLVLDGKKLDLKNITPEDIKIKYDVIFIKSIPNLLKNLLISKSSLLLYTPSNEHFGIVPIEAMLLGTPVLAPNNGGPLETVSQNETGWLIEPKPEEWCRSILNCILTIDQKQIGSKCKTYAIENFSRKKIVINNLNDRILTNLAKSKKVKSLTMELFFNSTVNLIFFVITQAVFNQIPELNKDYMYGMMLLFNLAILKNYRFAGYWLILAGMSMSKKNI</sequence>
<keyword evidence="9 15" id="KW-0812">Transmembrane</keyword>
<accession>A0A1B7T797</accession>
<proteinExistence type="inferred from homology"/>
<keyword evidence="12 15" id="KW-0472">Membrane</keyword>
<keyword evidence="7 15" id="KW-0328">Glycosyltransferase</keyword>
<dbReference type="InterPro" id="IPR027054">
    <property type="entry name" value="ALG2"/>
</dbReference>
<keyword evidence="19" id="KW-1185">Reference proteome</keyword>
<dbReference type="PANTHER" id="PTHR45918:SF1">
    <property type="entry name" value="ALPHA-1,3_1,6-MANNOSYLTRANSFERASE ALG2"/>
    <property type="match status" value="1"/>
</dbReference>
<keyword evidence="8 15" id="KW-0808">Transferase</keyword>
<dbReference type="EMBL" id="LXPE01000558">
    <property type="protein sequence ID" value="OBA24588.1"/>
    <property type="molecule type" value="Genomic_DNA"/>
</dbReference>
<evidence type="ECO:0000256" key="11">
    <source>
        <dbReference type="ARBA" id="ARBA00022989"/>
    </source>
</evidence>
<dbReference type="Proteomes" id="UP000092321">
    <property type="component" value="Unassembled WGS sequence"/>
</dbReference>
<evidence type="ECO:0000256" key="5">
    <source>
        <dbReference type="ARBA" id="ARBA00012649"/>
    </source>
</evidence>
<feature type="transmembrane region" description="Helical" evidence="15">
    <location>
        <begin position="455"/>
        <end position="473"/>
    </location>
</feature>
<dbReference type="EC" id="2.4.1.132" evidence="5 15"/>
<keyword evidence="10 15" id="KW-0256">Endoplasmic reticulum</keyword>
<dbReference type="UniPathway" id="UPA00378"/>